<evidence type="ECO:0000259" key="2">
    <source>
        <dbReference type="Pfam" id="PF09444"/>
    </source>
</evidence>
<feature type="domain" description="DNA replication checkpoint mediator MRC1" evidence="2">
    <location>
        <begin position="2"/>
        <end position="147"/>
    </location>
</feature>
<reference evidence="3 4" key="1">
    <citation type="submission" date="2024-03" db="EMBL/GenBank/DDBJ databases">
        <title>Genome-scale model development and genomic sequencing of the oleaginous clade Lipomyces.</title>
        <authorList>
            <consortium name="Lawrence Berkeley National Laboratory"/>
            <person name="Czajka J.J."/>
            <person name="Han Y."/>
            <person name="Kim J."/>
            <person name="Mondo S.J."/>
            <person name="Hofstad B.A."/>
            <person name="Robles A."/>
            <person name="Haridas S."/>
            <person name="Riley R."/>
            <person name="LaButti K."/>
            <person name="Pangilinan J."/>
            <person name="Andreopoulos W."/>
            <person name="Lipzen A."/>
            <person name="Yan J."/>
            <person name="Wang M."/>
            <person name="Ng V."/>
            <person name="Grigoriev I.V."/>
            <person name="Spatafora J.W."/>
            <person name="Magnuson J.K."/>
            <person name="Baker S.E."/>
            <person name="Pomraning K.R."/>
        </authorList>
    </citation>
    <scope>NUCLEOTIDE SEQUENCE [LARGE SCALE GENOMIC DNA]</scope>
    <source>
        <strain evidence="3 4">Phaff 52-87</strain>
    </source>
</reference>
<dbReference type="Pfam" id="PF09444">
    <property type="entry name" value="MRC1"/>
    <property type="match status" value="1"/>
</dbReference>
<feature type="compositionally biased region" description="Basic and acidic residues" evidence="1">
    <location>
        <begin position="55"/>
        <end position="74"/>
    </location>
</feature>
<accession>A0ABR1EZ73</accession>
<feature type="region of interest" description="Disordered" evidence="1">
    <location>
        <begin position="92"/>
        <end position="126"/>
    </location>
</feature>
<dbReference type="EMBL" id="JBBJBU010000015">
    <property type="protein sequence ID" value="KAK7202817.1"/>
    <property type="molecule type" value="Genomic_DNA"/>
</dbReference>
<feature type="region of interest" description="Disordered" evidence="1">
    <location>
        <begin position="1"/>
        <end position="74"/>
    </location>
</feature>
<evidence type="ECO:0000313" key="3">
    <source>
        <dbReference type="EMBL" id="KAK7202817.1"/>
    </source>
</evidence>
<protein>
    <submittedName>
        <fullName evidence="3">DNA replication checkpoint mediator, MRC1 domain-containing protein</fullName>
    </submittedName>
</protein>
<dbReference type="Proteomes" id="UP001498771">
    <property type="component" value="Unassembled WGS sequence"/>
</dbReference>
<name>A0ABR1EZ73_9ASCO</name>
<keyword evidence="4" id="KW-1185">Reference proteome</keyword>
<comment type="caution">
    <text evidence="3">The sequence shown here is derived from an EMBL/GenBank/DDBJ whole genome shotgun (WGS) entry which is preliminary data.</text>
</comment>
<organism evidence="3 4">
    <name type="scientific">Myxozyma melibiosi</name>
    <dbReference type="NCBI Taxonomy" id="54550"/>
    <lineage>
        <taxon>Eukaryota</taxon>
        <taxon>Fungi</taxon>
        <taxon>Dikarya</taxon>
        <taxon>Ascomycota</taxon>
        <taxon>Saccharomycotina</taxon>
        <taxon>Lipomycetes</taxon>
        <taxon>Lipomycetales</taxon>
        <taxon>Lipomycetaceae</taxon>
        <taxon>Myxozyma</taxon>
    </lineage>
</organism>
<feature type="compositionally biased region" description="Acidic residues" evidence="1">
    <location>
        <begin position="25"/>
        <end position="36"/>
    </location>
</feature>
<feature type="compositionally biased region" description="Basic residues" evidence="1">
    <location>
        <begin position="113"/>
        <end position="125"/>
    </location>
</feature>
<gene>
    <name evidence="3" type="ORF">BZA70DRAFT_285092</name>
</gene>
<dbReference type="RefSeq" id="XP_064765850.1">
    <property type="nucleotide sequence ID" value="XM_064913671.1"/>
</dbReference>
<feature type="compositionally biased region" description="Acidic residues" evidence="1">
    <location>
        <begin position="100"/>
        <end position="109"/>
    </location>
</feature>
<evidence type="ECO:0000313" key="4">
    <source>
        <dbReference type="Proteomes" id="UP001498771"/>
    </source>
</evidence>
<sequence length="174" mass="20335">MRAMFDEKAEESEDEYKGVGGSSQSDDEEDDSDDEEVLAKHPELVAMMNDDADENENRERVQARFNEEERDRDEKLVQDLLKGVHGGFRKRKHAGGALDLSDDSEDEAEYEARRRRQRRKQRRRKLLMEDEKIGSLATDPKTKAFFDTIEEDERKVVETKYVSFEQLAMIINDE</sequence>
<dbReference type="InterPro" id="IPR018564">
    <property type="entry name" value="Repl_chkpnt_MRC1_dom"/>
</dbReference>
<dbReference type="GeneID" id="90039183"/>
<proteinExistence type="predicted"/>
<evidence type="ECO:0000256" key="1">
    <source>
        <dbReference type="SAM" id="MobiDB-lite"/>
    </source>
</evidence>